<dbReference type="EMBL" id="BDOQ01000002">
    <property type="protein sequence ID" value="GBG12777.1"/>
    <property type="molecule type" value="Genomic_DNA"/>
</dbReference>
<accession>A0A2R5F2E3</accession>
<gene>
    <name evidence="1" type="ORF">NMK_0312</name>
</gene>
<dbReference type="RefSeq" id="WP_181376137.1">
    <property type="nucleotide sequence ID" value="NZ_BDOQ01000002.1"/>
</dbReference>
<proteinExistence type="predicted"/>
<name>A0A2R5F2E3_9PROT</name>
<comment type="caution">
    <text evidence="1">The sequence shown here is derived from an EMBL/GenBank/DDBJ whole genome shotgun (WGS) entry which is preliminary data.</text>
</comment>
<organism evidence="1 2">
    <name type="scientific">Novimethylophilus kurashikiensis</name>
    <dbReference type="NCBI Taxonomy" id="1825523"/>
    <lineage>
        <taxon>Bacteria</taxon>
        <taxon>Pseudomonadati</taxon>
        <taxon>Pseudomonadota</taxon>
        <taxon>Betaproteobacteria</taxon>
        <taxon>Nitrosomonadales</taxon>
        <taxon>Methylophilaceae</taxon>
        <taxon>Novimethylophilus</taxon>
    </lineage>
</organism>
<keyword evidence="2" id="KW-1185">Reference proteome</keyword>
<protein>
    <submittedName>
        <fullName evidence="1">HflK protein</fullName>
    </submittedName>
</protein>
<dbReference type="Proteomes" id="UP000245081">
    <property type="component" value="Unassembled WGS sequence"/>
</dbReference>
<dbReference type="AlphaFoldDB" id="A0A2R5F2E3"/>
<reference evidence="1 2" key="1">
    <citation type="journal article" date="2018" name="Environ. Microbiol.">
        <title>Isolation and genomic characterization of Novimethylophilus kurashikiensis gen. nov. sp. nov., a new lanthanide-dependent methylotrophic species of Methylophilaceae.</title>
        <authorList>
            <person name="Lv H."/>
            <person name="Sahin N."/>
            <person name="Tani A."/>
        </authorList>
    </citation>
    <scope>NUCLEOTIDE SEQUENCE [LARGE SCALE GENOMIC DNA]</scope>
    <source>
        <strain evidence="1 2">La2-4</strain>
    </source>
</reference>
<evidence type="ECO:0000313" key="2">
    <source>
        <dbReference type="Proteomes" id="UP000245081"/>
    </source>
</evidence>
<evidence type="ECO:0000313" key="1">
    <source>
        <dbReference type="EMBL" id="GBG12777.1"/>
    </source>
</evidence>
<sequence length="47" mass="4817">MGIISGALKNAAKKALLVALVYGGKKVASKIAGKVMKSATDKKKSEL</sequence>